<dbReference type="SMART" id="SM00116">
    <property type="entry name" value="CBS"/>
    <property type="match status" value="2"/>
</dbReference>
<dbReference type="Gene3D" id="3.10.580.10">
    <property type="entry name" value="CBS-domain"/>
    <property type="match status" value="1"/>
</dbReference>
<dbReference type="OrthoDB" id="9789996at2"/>
<dbReference type="Pfam" id="PF10025">
    <property type="entry name" value="DUF2267"/>
    <property type="match status" value="1"/>
</dbReference>
<dbReference type="PANTHER" id="PTHR43080">
    <property type="entry name" value="CBS DOMAIN-CONTAINING PROTEIN CBSX3, MITOCHONDRIAL"/>
    <property type="match status" value="1"/>
</dbReference>
<dbReference type="STRING" id="81858.BST23_09035"/>
<dbReference type="Pfam" id="PF00571">
    <property type="entry name" value="CBS"/>
    <property type="match status" value="2"/>
</dbReference>
<evidence type="ECO:0000313" key="4">
    <source>
        <dbReference type="EMBL" id="ORA66780.1"/>
    </source>
</evidence>
<proteinExistence type="predicted"/>
<organism evidence="4 5">
    <name type="scientific">Mycolicibacterium elephantis</name>
    <dbReference type="NCBI Taxonomy" id="81858"/>
    <lineage>
        <taxon>Bacteria</taxon>
        <taxon>Bacillati</taxon>
        <taxon>Actinomycetota</taxon>
        <taxon>Actinomycetes</taxon>
        <taxon>Mycobacteriales</taxon>
        <taxon>Mycobacteriaceae</taxon>
        <taxon>Mycolicibacterium</taxon>
    </lineage>
</organism>
<dbReference type="AlphaFoldDB" id="A0A1X0D4W4"/>
<feature type="domain" description="CBS" evidence="3">
    <location>
        <begin position="1"/>
        <end position="52"/>
    </location>
</feature>
<dbReference type="EMBL" id="MVHP01000008">
    <property type="protein sequence ID" value="ORA66780.1"/>
    <property type="molecule type" value="Genomic_DNA"/>
</dbReference>
<dbReference type="InterPro" id="IPR038282">
    <property type="entry name" value="DUF2267_sf"/>
</dbReference>
<gene>
    <name evidence="4" type="ORF">BST23_09035</name>
</gene>
<evidence type="ECO:0000313" key="5">
    <source>
        <dbReference type="Proteomes" id="UP000192772"/>
    </source>
</evidence>
<dbReference type="InterPro" id="IPR051257">
    <property type="entry name" value="Diverse_CBS-Domain"/>
</dbReference>
<evidence type="ECO:0000256" key="1">
    <source>
        <dbReference type="ARBA" id="ARBA00023122"/>
    </source>
</evidence>
<dbReference type="InterPro" id="IPR018727">
    <property type="entry name" value="DUF2267"/>
</dbReference>
<comment type="caution">
    <text evidence="4">The sequence shown here is derived from an EMBL/GenBank/DDBJ whole genome shotgun (WGS) entry which is preliminary data.</text>
</comment>
<dbReference type="InterPro" id="IPR046342">
    <property type="entry name" value="CBS_dom_sf"/>
</dbReference>
<dbReference type="Gene3D" id="1.10.490.110">
    <property type="entry name" value="Uncharacterized conserved protein DUF2267"/>
    <property type="match status" value="1"/>
</dbReference>
<reference evidence="4 5" key="1">
    <citation type="submission" date="2017-02" db="EMBL/GenBank/DDBJ databases">
        <title>The new phylogeny of genus Mycobacterium.</title>
        <authorList>
            <person name="Tortoli E."/>
            <person name="Trovato A."/>
            <person name="Cirillo D.M."/>
        </authorList>
    </citation>
    <scope>NUCLEOTIDE SEQUENCE [LARGE SCALE GENOMIC DNA]</scope>
    <source>
        <strain evidence="4 5">FI-09383</strain>
    </source>
</reference>
<feature type="domain" description="CBS" evidence="3">
    <location>
        <begin position="61"/>
        <end position="116"/>
    </location>
</feature>
<accession>A0A1X0D4W4</accession>
<protein>
    <recommendedName>
        <fullName evidence="3">CBS domain-containing protein</fullName>
    </recommendedName>
</protein>
<dbReference type="PANTHER" id="PTHR43080:SF2">
    <property type="entry name" value="CBS DOMAIN-CONTAINING PROTEIN"/>
    <property type="match status" value="1"/>
</dbReference>
<evidence type="ECO:0000256" key="2">
    <source>
        <dbReference type="PROSITE-ProRule" id="PRU00703"/>
    </source>
</evidence>
<dbReference type="PROSITE" id="PS51371">
    <property type="entry name" value="CBS"/>
    <property type="match status" value="2"/>
</dbReference>
<dbReference type="SUPFAM" id="SSF54631">
    <property type="entry name" value="CBS-domain pair"/>
    <property type="match status" value="1"/>
</dbReference>
<dbReference type="Proteomes" id="UP000192772">
    <property type="component" value="Unassembled WGS sequence"/>
</dbReference>
<sequence>MVLKPSDSVLEAARAIEHNRIGAVAVQQDGRLVGIATDRDLTVRALGQGLDASSTKISEVMSSPPLTLSPRDDTADALRLMKERNVRRIPLVEDERIVGMVTLDDLILDEAAPLEEIAEVVEAQIGEGGPADSERAPGRRRSLVRAETTLNRLVNLIQEEADLDYRDQARTALDVVVAALVRRLNAGEAKDFVSQLPSLLKPHLRALPPGPDRSVTQESIEAELVERAGIEQDRATSVFVAVANTVLDSISPGQAEQVRSQLPKDLQKLFETYS</sequence>
<keyword evidence="1 2" id="KW-0129">CBS domain</keyword>
<name>A0A1X0D4W4_9MYCO</name>
<evidence type="ECO:0000259" key="3">
    <source>
        <dbReference type="PROSITE" id="PS51371"/>
    </source>
</evidence>
<dbReference type="InterPro" id="IPR000644">
    <property type="entry name" value="CBS_dom"/>
</dbReference>